<dbReference type="InterPro" id="IPR050508">
    <property type="entry name" value="Methyltransf_Superfamily"/>
</dbReference>
<proteinExistence type="predicted"/>
<feature type="domain" description="Methyltransferase type 11" evidence="1">
    <location>
        <begin position="101"/>
        <end position="192"/>
    </location>
</feature>
<dbReference type="Proteomes" id="UP000601223">
    <property type="component" value="Unassembled WGS sequence"/>
</dbReference>
<dbReference type="EMBL" id="BONF01000010">
    <property type="protein sequence ID" value="GIF80726.1"/>
    <property type="molecule type" value="Genomic_DNA"/>
</dbReference>
<dbReference type="SUPFAM" id="SSF53335">
    <property type="entry name" value="S-adenosyl-L-methionine-dependent methyltransferases"/>
    <property type="match status" value="1"/>
</dbReference>
<dbReference type="AlphaFoldDB" id="A0A8J3NIS7"/>
<accession>A0A8J3NIS7</accession>
<reference evidence="2 3" key="1">
    <citation type="submission" date="2021-01" db="EMBL/GenBank/DDBJ databases">
        <title>Whole genome shotgun sequence of Catellatospora bangladeshensis NBRC 107357.</title>
        <authorList>
            <person name="Komaki H."/>
            <person name="Tamura T."/>
        </authorList>
    </citation>
    <scope>NUCLEOTIDE SEQUENCE [LARGE SCALE GENOMIC DNA]</scope>
    <source>
        <strain evidence="2 3">NBRC 107357</strain>
    </source>
</reference>
<evidence type="ECO:0000259" key="1">
    <source>
        <dbReference type="Pfam" id="PF08241"/>
    </source>
</evidence>
<dbReference type="CDD" id="cd02440">
    <property type="entry name" value="AdoMet_MTases"/>
    <property type="match status" value="1"/>
</dbReference>
<evidence type="ECO:0000313" key="2">
    <source>
        <dbReference type="EMBL" id="GIF80726.1"/>
    </source>
</evidence>
<dbReference type="InterPro" id="IPR013216">
    <property type="entry name" value="Methyltransf_11"/>
</dbReference>
<gene>
    <name evidence="2" type="ORF">Cba03nite_20750</name>
</gene>
<dbReference type="Pfam" id="PF08241">
    <property type="entry name" value="Methyltransf_11"/>
    <property type="match status" value="1"/>
</dbReference>
<keyword evidence="3" id="KW-1185">Reference proteome</keyword>
<organism evidence="2 3">
    <name type="scientific">Catellatospora bangladeshensis</name>
    <dbReference type="NCBI Taxonomy" id="310355"/>
    <lineage>
        <taxon>Bacteria</taxon>
        <taxon>Bacillati</taxon>
        <taxon>Actinomycetota</taxon>
        <taxon>Actinomycetes</taxon>
        <taxon>Micromonosporales</taxon>
        <taxon>Micromonosporaceae</taxon>
        <taxon>Catellatospora</taxon>
    </lineage>
</organism>
<name>A0A8J3NIS7_9ACTN</name>
<dbReference type="Gene3D" id="3.40.50.150">
    <property type="entry name" value="Vaccinia Virus protein VP39"/>
    <property type="match status" value="1"/>
</dbReference>
<comment type="caution">
    <text evidence="2">The sequence shown here is derived from an EMBL/GenBank/DDBJ whole genome shotgun (WGS) entry which is preliminary data.</text>
</comment>
<protein>
    <recommendedName>
        <fullName evidence="1">Methyltransferase type 11 domain-containing protein</fullName>
    </recommendedName>
</protein>
<dbReference type="InterPro" id="IPR029063">
    <property type="entry name" value="SAM-dependent_MTases_sf"/>
</dbReference>
<dbReference type="RefSeq" id="WP_203744599.1">
    <property type="nucleotide sequence ID" value="NZ_BONF01000010.1"/>
</dbReference>
<sequence>MAFQHPLAFLLGLEGVALLRSFAGDPGMDRDFVHARLAEVRRLLDEAAPQLGDGIDAGQVDTVGGYGIWSRTYDDPGNPLIEVEEPVFRRILDTLPPGDALDAACGTGRHTGYLAARGHRVIGVDSSPDMLDRARAKVPGAAFQLGDLHELPLPDASVDLVTCALALTHVPDLAPVLGEFARVLRPGGHLVVSDIHVMSLYLGGVAHAEGPDGRRELLPAGRFLAGDYLNAAVPLGLRVLRCEEPRWTPSPWAGGPQARQWCPEAAAAAYEATPAAIIWHFQRD</sequence>
<evidence type="ECO:0000313" key="3">
    <source>
        <dbReference type="Proteomes" id="UP000601223"/>
    </source>
</evidence>
<dbReference type="PANTHER" id="PTHR42912:SF93">
    <property type="entry name" value="N6-ADENOSINE-METHYLTRANSFERASE TMT1A"/>
    <property type="match status" value="1"/>
</dbReference>
<dbReference type="PANTHER" id="PTHR42912">
    <property type="entry name" value="METHYLTRANSFERASE"/>
    <property type="match status" value="1"/>
</dbReference>
<dbReference type="GO" id="GO:0008757">
    <property type="term" value="F:S-adenosylmethionine-dependent methyltransferase activity"/>
    <property type="evidence" value="ECO:0007669"/>
    <property type="project" value="InterPro"/>
</dbReference>